<protein>
    <submittedName>
        <fullName evidence="2">Pimeloyl-ACP methyl ester carboxylesterase</fullName>
    </submittedName>
</protein>
<gene>
    <name evidence="2" type="ORF">HDA44_006457</name>
</gene>
<dbReference type="PANTHER" id="PTHR43433:SF5">
    <property type="entry name" value="AB HYDROLASE-1 DOMAIN-CONTAINING PROTEIN"/>
    <property type="match status" value="1"/>
</dbReference>
<name>A0A841E256_9ACTN</name>
<sequence>MEKVTSADGTAIAYDRVGHGDPVILVGGALCDRDSNRPLADALASRFDVITYDRRGRGDSGDTTPYAVEREVDDLNALLAVLGGTAALYGHSSGAGLAAIAASRGLPCTKIALHEPPYGPDDVDPSDDGEHVLELIGAGQGREAVELFLMMTGMPQAEALAIAATPGLAELAPTLAYDFAVMGYGLNGGGTPVELLRAVKPETLVLAGTASAPFMVDAAHRIVSILPSAQYAELADQHHAVPPEVLAPVLADFLRR</sequence>
<proteinExistence type="predicted"/>
<dbReference type="AlphaFoldDB" id="A0A841E256"/>
<dbReference type="GO" id="GO:0003824">
    <property type="term" value="F:catalytic activity"/>
    <property type="evidence" value="ECO:0007669"/>
    <property type="project" value="UniProtKB-ARBA"/>
</dbReference>
<dbReference type="PANTHER" id="PTHR43433">
    <property type="entry name" value="HYDROLASE, ALPHA/BETA FOLD FAMILY PROTEIN"/>
    <property type="match status" value="1"/>
</dbReference>
<dbReference type="InterPro" id="IPR029058">
    <property type="entry name" value="AB_hydrolase_fold"/>
</dbReference>
<keyword evidence="3" id="KW-1185">Reference proteome</keyword>
<reference evidence="2 3" key="1">
    <citation type="submission" date="2020-08" db="EMBL/GenBank/DDBJ databases">
        <title>Sequencing the genomes of 1000 actinobacteria strains.</title>
        <authorList>
            <person name="Klenk H.-P."/>
        </authorList>
    </citation>
    <scope>NUCLEOTIDE SEQUENCE [LARGE SCALE GENOMIC DNA]</scope>
    <source>
        <strain evidence="2 3">DSM 17294</strain>
    </source>
</reference>
<dbReference type="RefSeq" id="WP_184840868.1">
    <property type="nucleotide sequence ID" value="NZ_BAAAVN010000002.1"/>
</dbReference>
<dbReference type="InterPro" id="IPR000073">
    <property type="entry name" value="AB_hydrolase_1"/>
</dbReference>
<comment type="caution">
    <text evidence="2">The sequence shown here is derived from an EMBL/GenBank/DDBJ whole genome shotgun (WGS) entry which is preliminary data.</text>
</comment>
<evidence type="ECO:0000313" key="2">
    <source>
        <dbReference type="EMBL" id="MBB5983116.1"/>
    </source>
</evidence>
<dbReference type="Pfam" id="PF00561">
    <property type="entry name" value="Abhydrolase_1"/>
    <property type="match status" value="1"/>
</dbReference>
<dbReference type="EMBL" id="JACHNF010000001">
    <property type="protein sequence ID" value="MBB5983116.1"/>
    <property type="molecule type" value="Genomic_DNA"/>
</dbReference>
<evidence type="ECO:0000259" key="1">
    <source>
        <dbReference type="Pfam" id="PF00561"/>
    </source>
</evidence>
<organism evidence="2 3">
    <name type="scientific">Kribbella solani</name>
    <dbReference type="NCBI Taxonomy" id="236067"/>
    <lineage>
        <taxon>Bacteria</taxon>
        <taxon>Bacillati</taxon>
        <taxon>Actinomycetota</taxon>
        <taxon>Actinomycetes</taxon>
        <taxon>Propionibacteriales</taxon>
        <taxon>Kribbellaceae</taxon>
        <taxon>Kribbella</taxon>
    </lineage>
</organism>
<evidence type="ECO:0000313" key="3">
    <source>
        <dbReference type="Proteomes" id="UP000558997"/>
    </source>
</evidence>
<dbReference type="SUPFAM" id="SSF53474">
    <property type="entry name" value="alpha/beta-Hydrolases"/>
    <property type="match status" value="1"/>
</dbReference>
<accession>A0A841E256</accession>
<dbReference type="Proteomes" id="UP000558997">
    <property type="component" value="Unassembled WGS sequence"/>
</dbReference>
<dbReference type="Gene3D" id="3.40.50.1820">
    <property type="entry name" value="alpha/beta hydrolase"/>
    <property type="match status" value="1"/>
</dbReference>
<dbReference type="InterPro" id="IPR050471">
    <property type="entry name" value="AB_hydrolase"/>
</dbReference>
<feature type="domain" description="AB hydrolase-1" evidence="1">
    <location>
        <begin position="22"/>
        <end position="120"/>
    </location>
</feature>